<evidence type="ECO:0000256" key="1">
    <source>
        <dbReference type="SAM" id="MobiDB-lite"/>
    </source>
</evidence>
<protein>
    <submittedName>
        <fullName evidence="2">Jg11601 protein</fullName>
    </submittedName>
</protein>
<dbReference type="AlphaFoldDB" id="A0A8S4RRY3"/>
<name>A0A8S4RRY3_9NEOP</name>
<sequence length="420" mass="45138">MSKYVVTSKPRTEAKTNSAEPPLSNSYESIVPADDQCCFVYFYNLYFSWCRCSGCCDDKKRKRRIPQRSAFNNHNKFNDDNNTTYFLNEESYPTQPYSDYTVGDGRNDNDSYSIVDSEGKALSGCEEGRSGDHSGKAGHSEVIDDSGGHIGSGDSSGGVTHSVRHGVGGCHARTIDHSGGHIGSEDSSGGVSHSVRHGGGGCHAETIDHSGGHSGTGGHTGSVDHSVGVTQGVQIVVGVIAAEEILVVIAEEVETLGVIVEEVETLVEVDMISDCQMEMISSKETPIVKYLESTMSDAITTQPGSRAANESSESADVFLNLEPKENIETLIEPVAEELNDQQKKKKNSDHTCVSCYDDDDNCNIFFLCECFSWFFANCAECIECCCTGCCECLAEVCTACSGCDCDCDCDCTGCDCDCSD</sequence>
<comment type="caution">
    <text evidence="2">The sequence shown here is derived from an EMBL/GenBank/DDBJ whole genome shotgun (WGS) entry which is preliminary data.</text>
</comment>
<dbReference type="OrthoDB" id="6931560at2759"/>
<feature type="region of interest" description="Disordered" evidence="1">
    <location>
        <begin position="179"/>
        <end position="224"/>
    </location>
</feature>
<evidence type="ECO:0000313" key="3">
    <source>
        <dbReference type="Proteomes" id="UP000838756"/>
    </source>
</evidence>
<gene>
    <name evidence="2" type="primary">jg11601</name>
    <name evidence="2" type="ORF">PAEG_LOCUS17606</name>
</gene>
<dbReference type="EMBL" id="CAKXAJ010025573">
    <property type="protein sequence ID" value="CAH2241151.1"/>
    <property type="molecule type" value="Genomic_DNA"/>
</dbReference>
<feature type="region of interest" description="Disordered" evidence="1">
    <location>
        <begin position="1"/>
        <end position="24"/>
    </location>
</feature>
<reference evidence="2" key="1">
    <citation type="submission" date="2022-03" db="EMBL/GenBank/DDBJ databases">
        <authorList>
            <person name="Lindestad O."/>
        </authorList>
    </citation>
    <scope>NUCLEOTIDE SEQUENCE</scope>
</reference>
<keyword evidence="3" id="KW-1185">Reference proteome</keyword>
<accession>A0A8S4RRY3</accession>
<proteinExistence type="predicted"/>
<dbReference type="Proteomes" id="UP000838756">
    <property type="component" value="Unassembled WGS sequence"/>
</dbReference>
<feature type="compositionally biased region" description="Polar residues" evidence="1">
    <location>
        <begin position="15"/>
        <end position="24"/>
    </location>
</feature>
<evidence type="ECO:0000313" key="2">
    <source>
        <dbReference type="EMBL" id="CAH2241151.1"/>
    </source>
</evidence>
<organism evidence="2 3">
    <name type="scientific">Pararge aegeria aegeria</name>
    <dbReference type="NCBI Taxonomy" id="348720"/>
    <lineage>
        <taxon>Eukaryota</taxon>
        <taxon>Metazoa</taxon>
        <taxon>Ecdysozoa</taxon>
        <taxon>Arthropoda</taxon>
        <taxon>Hexapoda</taxon>
        <taxon>Insecta</taxon>
        <taxon>Pterygota</taxon>
        <taxon>Neoptera</taxon>
        <taxon>Endopterygota</taxon>
        <taxon>Lepidoptera</taxon>
        <taxon>Glossata</taxon>
        <taxon>Ditrysia</taxon>
        <taxon>Papilionoidea</taxon>
        <taxon>Nymphalidae</taxon>
        <taxon>Satyrinae</taxon>
        <taxon>Satyrini</taxon>
        <taxon>Parargina</taxon>
        <taxon>Pararge</taxon>
    </lineage>
</organism>